<comment type="cofactor">
    <cofactor evidence="1">
        <name>Zn(2+)</name>
        <dbReference type="ChEBI" id="CHEBI:29105"/>
    </cofactor>
</comment>
<evidence type="ECO:0000256" key="1">
    <source>
        <dbReference type="ARBA" id="ARBA00001947"/>
    </source>
</evidence>
<dbReference type="CDD" id="cd08662">
    <property type="entry name" value="M13"/>
    <property type="match status" value="1"/>
</dbReference>
<evidence type="ECO:0000256" key="7">
    <source>
        <dbReference type="ARBA" id="ARBA00023049"/>
    </source>
</evidence>
<evidence type="ECO:0000313" key="12">
    <source>
        <dbReference type="Proteomes" id="UP001303046"/>
    </source>
</evidence>
<feature type="domain" description="Peptidase M13 N-terminal" evidence="10">
    <location>
        <begin position="99"/>
        <end position="469"/>
    </location>
</feature>
<keyword evidence="5" id="KW-0378">Hydrolase</keyword>
<dbReference type="InterPro" id="IPR008753">
    <property type="entry name" value="Peptidase_M13_N"/>
</dbReference>
<keyword evidence="7" id="KW-0482">Metalloprotease</keyword>
<reference evidence="11 12" key="1">
    <citation type="submission" date="2023-08" db="EMBL/GenBank/DDBJ databases">
        <title>A Necator americanus chromosomal reference genome.</title>
        <authorList>
            <person name="Ilik V."/>
            <person name="Petrzelkova K.J."/>
            <person name="Pardy F."/>
            <person name="Fuh T."/>
            <person name="Niatou-Singa F.S."/>
            <person name="Gouil Q."/>
            <person name="Baker L."/>
            <person name="Ritchie M.E."/>
            <person name="Jex A.R."/>
            <person name="Gazzola D."/>
            <person name="Li H."/>
            <person name="Toshio Fujiwara R."/>
            <person name="Zhan B."/>
            <person name="Aroian R.V."/>
            <person name="Pafco B."/>
            <person name="Schwarz E.M."/>
        </authorList>
    </citation>
    <scope>NUCLEOTIDE SEQUENCE [LARGE SCALE GENOMIC DNA]</scope>
    <source>
        <strain evidence="11 12">Aroian</strain>
        <tissue evidence="11">Whole animal</tissue>
    </source>
</reference>
<keyword evidence="12" id="KW-1185">Reference proteome</keyword>
<dbReference type="Pfam" id="PF05649">
    <property type="entry name" value="Peptidase_M13_N"/>
    <property type="match status" value="1"/>
</dbReference>
<feature type="chain" id="PRO_5047092804" description="Peptidase family M13" evidence="8">
    <location>
        <begin position="23"/>
        <end position="719"/>
    </location>
</feature>
<protein>
    <recommendedName>
        <fullName evidence="13">Peptidase family M13</fullName>
    </recommendedName>
</protein>
<evidence type="ECO:0000256" key="4">
    <source>
        <dbReference type="ARBA" id="ARBA00022723"/>
    </source>
</evidence>
<evidence type="ECO:0000256" key="6">
    <source>
        <dbReference type="ARBA" id="ARBA00022833"/>
    </source>
</evidence>
<gene>
    <name evidence="11" type="primary">Necator_chrX.g26015</name>
    <name evidence="11" type="ORF">RB195_025849</name>
</gene>
<dbReference type="Pfam" id="PF01431">
    <property type="entry name" value="Peptidase_M13"/>
    <property type="match status" value="1"/>
</dbReference>
<evidence type="ECO:0000256" key="8">
    <source>
        <dbReference type="SAM" id="SignalP"/>
    </source>
</evidence>
<dbReference type="Gene3D" id="3.40.390.10">
    <property type="entry name" value="Collagenase (Catalytic Domain)"/>
    <property type="match status" value="2"/>
</dbReference>
<dbReference type="Proteomes" id="UP001303046">
    <property type="component" value="Unassembled WGS sequence"/>
</dbReference>
<keyword evidence="6" id="KW-0862">Zinc</keyword>
<evidence type="ECO:0000256" key="2">
    <source>
        <dbReference type="ARBA" id="ARBA00007357"/>
    </source>
</evidence>
<evidence type="ECO:0000256" key="3">
    <source>
        <dbReference type="ARBA" id="ARBA00022670"/>
    </source>
</evidence>
<keyword evidence="3" id="KW-0645">Protease</keyword>
<feature type="domain" description="Peptidase M13 C-terminal" evidence="9">
    <location>
        <begin position="512"/>
        <end position="717"/>
    </location>
</feature>
<dbReference type="InterPro" id="IPR000718">
    <property type="entry name" value="Peptidase_M13"/>
</dbReference>
<name>A0ABR1EU72_NECAM</name>
<comment type="similarity">
    <text evidence="2">Belongs to the peptidase M13 family.</text>
</comment>
<dbReference type="InterPro" id="IPR042089">
    <property type="entry name" value="Peptidase_M13_dom_2"/>
</dbReference>
<dbReference type="EMBL" id="JAVFWL010000006">
    <property type="protein sequence ID" value="KAK6766193.1"/>
    <property type="molecule type" value="Genomic_DNA"/>
</dbReference>
<evidence type="ECO:0000256" key="5">
    <source>
        <dbReference type="ARBA" id="ARBA00022801"/>
    </source>
</evidence>
<evidence type="ECO:0000259" key="9">
    <source>
        <dbReference type="Pfam" id="PF01431"/>
    </source>
</evidence>
<sequence>MDNLFTICFLLLLITVQYYCKSISLTSFLNAVTLRAENLTISLSDVELHNGILSFDGVKVEGKGVRYNGAKRTETLLDQEIRIVEYPELVNSIDRTVDPCDDFYSFVCNGWIQSHPIPQNQYQTTQTEILKDKLTKQMREIFSAPAQKSSRVDALMKTFYQKCVHNAYSESTDGYRLLFAKLRELRQVNSITDWLLVMRTERLFHELTVSADEHNSTRNTLQIVPVASMLSAQIYFDPAYSQEFLASRDVLFRMLAIIAAEDHMMEFVSRNILEHARRVESLIRVDQTVAKINEETEFNTDSIAVTIGELQETLRSVDWIRYISAFIPRRLQYRLAKRQVRLSQILTIRRLEEFLLNIDPQTLSDYLDWKVIFHFSEFLGEKFQMLMEEFTAQVYGVQGRDRTDECVALTLTMFHDLAGKQYLEQHFNFDSVFNVKELIEDVRSAFLEMLSENEWMDEKTKNRARIKLNFNAENNYYDIVMTMELWLQKRAFLKLEKLNTRDTFDTSVVDVNAFYDGSQNHIAIMAGMLQSPFFNVSLPRIMNYGAIGVVAGHEITHGFDDSGASYDEVGNKNNWWDDQTYKNFEWKKQCFDDQYGSIFVGDLNVRIDGRRTEGENIADNGGMRAAIKAAARLASRSNDPFTVAGLEDFTQMQYFFMNYAFIWCGSTRRATLLNKLATDVHPPDMYRVNVVLSNQPEFAKAFECHPGSPMNPPNTCKLW</sequence>
<dbReference type="SUPFAM" id="SSF55486">
    <property type="entry name" value="Metalloproteases ('zincins'), catalytic domain"/>
    <property type="match status" value="1"/>
</dbReference>
<dbReference type="PANTHER" id="PTHR11733">
    <property type="entry name" value="ZINC METALLOPROTEASE FAMILY M13 NEPRILYSIN-RELATED"/>
    <property type="match status" value="1"/>
</dbReference>
<keyword evidence="8" id="KW-0732">Signal</keyword>
<dbReference type="InterPro" id="IPR018497">
    <property type="entry name" value="Peptidase_M13_C"/>
</dbReference>
<evidence type="ECO:0000313" key="11">
    <source>
        <dbReference type="EMBL" id="KAK6766193.1"/>
    </source>
</evidence>
<dbReference type="PROSITE" id="PS51885">
    <property type="entry name" value="NEPRILYSIN"/>
    <property type="match status" value="1"/>
</dbReference>
<dbReference type="PRINTS" id="PR00786">
    <property type="entry name" value="NEPRILYSIN"/>
</dbReference>
<comment type="caution">
    <text evidence="11">The sequence shown here is derived from an EMBL/GenBank/DDBJ whole genome shotgun (WGS) entry which is preliminary data.</text>
</comment>
<evidence type="ECO:0008006" key="13">
    <source>
        <dbReference type="Google" id="ProtNLM"/>
    </source>
</evidence>
<organism evidence="11 12">
    <name type="scientific">Necator americanus</name>
    <name type="common">Human hookworm</name>
    <dbReference type="NCBI Taxonomy" id="51031"/>
    <lineage>
        <taxon>Eukaryota</taxon>
        <taxon>Metazoa</taxon>
        <taxon>Ecdysozoa</taxon>
        <taxon>Nematoda</taxon>
        <taxon>Chromadorea</taxon>
        <taxon>Rhabditida</taxon>
        <taxon>Rhabditina</taxon>
        <taxon>Rhabditomorpha</taxon>
        <taxon>Strongyloidea</taxon>
        <taxon>Ancylostomatidae</taxon>
        <taxon>Bunostominae</taxon>
        <taxon>Necator</taxon>
    </lineage>
</organism>
<keyword evidence="4" id="KW-0479">Metal-binding</keyword>
<feature type="signal peptide" evidence="8">
    <location>
        <begin position="1"/>
        <end position="22"/>
    </location>
</feature>
<dbReference type="InterPro" id="IPR024079">
    <property type="entry name" value="MetalloPept_cat_dom_sf"/>
</dbReference>
<evidence type="ECO:0000259" key="10">
    <source>
        <dbReference type="Pfam" id="PF05649"/>
    </source>
</evidence>
<dbReference type="Gene3D" id="1.10.1380.10">
    <property type="entry name" value="Neutral endopeptidase , domain2"/>
    <property type="match status" value="2"/>
</dbReference>
<accession>A0ABR1EU72</accession>
<dbReference type="PANTHER" id="PTHR11733:SF167">
    <property type="entry name" value="FI17812P1-RELATED"/>
    <property type="match status" value="1"/>
</dbReference>
<proteinExistence type="inferred from homology"/>